<name>A0A5C9A415_9GAMM</name>
<feature type="signal peptide" evidence="7">
    <location>
        <begin position="1"/>
        <end position="25"/>
    </location>
</feature>
<dbReference type="InterPro" id="IPR013036">
    <property type="entry name" value="DUF1587"/>
</dbReference>
<organism evidence="9 10">
    <name type="scientific">Parahaliea aestuarii</name>
    <dbReference type="NCBI Taxonomy" id="1852021"/>
    <lineage>
        <taxon>Bacteria</taxon>
        <taxon>Pseudomonadati</taxon>
        <taxon>Pseudomonadota</taxon>
        <taxon>Gammaproteobacteria</taxon>
        <taxon>Cellvibrionales</taxon>
        <taxon>Halieaceae</taxon>
        <taxon>Parahaliea</taxon>
    </lineage>
</organism>
<keyword evidence="2 6" id="KW-0349">Heme</keyword>
<evidence type="ECO:0000256" key="2">
    <source>
        <dbReference type="ARBA" id="ARBA00022617"/>
    </source>
</evidence>
<evidence type="ECO:0000256" key="7">
    <source>
        <dbReference type="SAM" id="SignalP"/>
    </source>
</evidence>
<dbReference type="OrthoDB" id="188778at2"/>
<dbReference type="GO" id="GO:0046872">
    <property type="term" value="F:metal ion binding"/>
    <property type="evidence" value="ECO:0007669"/>
    <property type="project" value="UniProtKB-KW"/>
</dbReference>
<dbReference type="InterPro" id="IPR013039">
    <property type="entry name" value="DUF1588"/>
</dbReference>
<dbReference type="PANTHER" id="PTHR11961">
    <property type="entry name" value="CYTOCHROME C"/>
    <property type="match status" value="1"/>
</dbReference>
<keyword evidence="3 6" id="KW-0479">Metal-binding</keyword>
<dbReference type="Proteomes" id="UP000321933">
    <property type="component" value="Unassembled WGS sequence"/>
</dbReference>
<sequence length="659" mass="71542">MFSRTILTLVCLTVGGSLSGPAARAADIAKGAEIYQSACKGCHEVSIGPPLAGVVGRPVASEPGFGSYSDALKERRSLVWTKDELDHFLAAPREWIPGTLMMQTVPDAEERAALIAYLETLGSGSDVEEGTAALSIDQPVIVAVRRLNESQYRNSIRDIFGADIEIKARFEPERREEGLQAVGNSDLSMTSAGFEQYFGLARSIAAQVLDPARDNALAACSQAGSMDEQRECTEAFVGHYGERLFRRPLTSEERAVRVHTALESAARDGDVRQGLQLALTSLLAAPEFLFRIEMAEPDPGNPGALRLDGYSRAARLSFLFWNSAPDEELLAAAATGKLYQADGLQAQVARLADSPHYEEGVRAFFSDLLQLDGFDNLVKDPAIYPKFSQVVADSSREQMLKTLVDLLLVQQRDYRDIFTSNETYINRALAAVYRVPYPADTAWAPYTFTPDSERAGLLSQVGFLSLFAHPGTSSPTRRGIKLHEIFMCEPTPDPPADVDFSKVKDSKAGTVRGRLLDHMENTGCVACHRRSDPPGLALEHFDGLGQLRKYENGQLIDVSATLNGVAFVGAGGLGQLLRTDERIPACLVRNVYAYSAGQLPAPEQAEFIRRSTREFAGDGYRLPGLMQRMAVAPAFFNVLVPEGLAATGANARDAGATGR</sequence>
<feature type="chain" id="PRO_5022775732" evidence="7">
    <location>
        <begin position="26"/>
        <end position="659"/>
    </location>
</feature>
<keyword evidence="10" id="KW-1185">Reference proteome</keyword>
<gene>
    <name evidence="9" type="ORF">FVW59_01860</name>
</gene>
<comment type="caution">
    <text evidence="9">The sequence shown here is derived from an EMBL/GenBank/DDBJ whole genome shotgun (WGS) entry which is preliminary data.</text>
</comment>
<dbReference type="InterPro" id="IPR013042">
    <property type="entry name" value="DUF1592"/>
</dbReference>
<evidence type="ECO:0000256" key="5">
    <source>
        <dbReference type="ARBA" id="ARBA00023004"/>
    </source>
</evidence>
<keyword evidence="1" id="KW-0813">Transport</keyword>
<dbReference type="Pfam" id="PF07631">
    <property type="entry name" value="PSD4"/>
    <property type="match status" value="1"/>
</dbReference>
<dbReference type="Pfam" id="PF07627">
    <property type="entry name" value="PSCyt3"/>
    <property type="match status" value="1"/>
</dbReference>
<dbReference type="Pfam" id="PF07624">
    <property type="entry name" value="PSD2"/>
    <property type="match status" value="1"/>
</dbReference>
<proteinExistence type="predicted"/>
<evidence type="ECO:0000313" key="10">
    <source>
        <dbReference type="Proteomes" id="UP000321933"/>
    </source>
</evidence>
<evidence type="ECO:0000256" key="4">
    <source>
        <dbReference type="ARBA" id="ARBA00022982"/>
    </source>
</evidence>
<dbReference type="InterPro" id="IPR013043">
    <property type="entry name" value="DUF1595"/>
</dbReference>
<dbReference type="Pfam" id="PF07637">
    <property type="entry name" value="PSD5"/>
    <property type="match status" value="1"/>
</dbReference>
<dbReference type="InterPro" id="IPR009056">
    <property type="entry name" value="Cyt_c-like_dom"/>
</dbReference>
<reference evidence="9 10" key="1">
    <citation type="submission" date="2019-08" db="EMBL/GenBank/DDBJ databases">
        <title>Parahaliea maris sp. nov., isolated from the surface seawater.</title>
        <authorList>
            <person name="Liu Y."/>
        </authorList>
    </citation>
    <scope>NUCLEOTIDE SEQUENCE [LARGE SCALE GENOMIC DNA]</scope>
    <source>
        <strain evidence="9 10">S2-26</strain>
    </source>
</reference>
<keyword evidence="7" id="KW-0732">Signal</keyword>
<evidence type="ECO:0000259" key="8">
    <source>
        <dbReference type="PROSITE" id="PS51007"/>
    </source>
</evidence>
<accession>A0A5C9A415</accession>
<evidence type="ECO:0000313" key="9">
    <source>
        <dbReference type="EMBL" id="TXS94682.1"/>
    </source>
</evidence>
<keyword evidence="5 6" id="KW-0408">Iron</keyword>
<dbReference type="AlphaFoldDB" id="A0A5C9A415"/>
<protein>
    <submittedName>
        <fullName evidence="9">DUF1592 domain-containing protein</fullName>
    </submittedName>
</protein>
<dbReference type="SUPFAM" id="SSF46626">
    <property type="entry name" value="Cytochrome c"/>
    <property type="match status" value="1"/>
</dbReference>
<dbReference type="Pfam" id="PF00034">
    <property type="entry name" value="Cytochrom_C"/>
    <property type="match status" value="1"/>
</dbReference>
<dbReference type="RefSeq" id="WP_148062524.1">
    <property type="nucleotide sequence ID" value="NZ_VRYZ01000001.1"/>
</dbReference>
<evidence type="ECO:0000256" key="6">
    <source>
        <dbReference type="PROSITE-ProRule" id="PRU00433"/>
    </source>
</evidence>
<keyword evidence="4" id="KW-0249">Electron transport</keyword>
<feature type="domain" description="Cytochrome c" evidence="8">
    <location>
        <begin position="26"/>
        <end position="122"/>
    </location>
</feature>
<dbReference type="GO" id="GO:0020037">
    <property type="term" value="F:heme binding"/>
    <property type="evidence" value="ECO:0007669"/>
    <property type="project" value="InterPro"/>
</dbReference>
<dbReference type="PROSITE" id="PS51007">
    <property type="entry name" value="CYTC"/>
    <property type="match status" value="1"/>
</dbReference>
<dbReference type="InterPro" id="IPR002327">
    <property type="entry name" value="Cyt_c_1A/1B"/>
</dbReference>
<evidence type="ECO:0000256" key="3">
    <source>
        <dbReference type="ARBA" id="ARBA00022723"/>
    </source>
</evidence>
<dbReference type="EMBL" id="VRYZ01000001">
    <property type="protein sequence ID" value="TXS94682.1"/>
    <property type="molecule type" value="Genomic_DNA"/>
</dbReference>
<dbReference type="InterPro" id="IPR036909">
    <property type="entry name" value="Cyt_c-like_dom_sf"/>
</dbReference>
<dbReference type="InterPro" id="IPR011478">
    <property type="entry name" value="DUF1585"/>
</dbReference>
<dbReference type="GO" id="GO:0009055">
    <property type="term" value="F:electron transfer activity"/>
    <property type="evidence" value="ECO:0007669"/>
    <property type="project" value="InterPro"/>
</dbReference>
<dbReference type="Pfam" id="PF07626">
    <property type="entry name" value="PSD3"/>
    <property type="match status" value="1"/>
</dbReference>
<dbReference type="Gene3D" id="1.10.760.10">
    <property type="entry name" value="Cytochrome c-like domain"/>
    <property type="match status" value="1"/>
</dbReference>
<evidence type="ECO:0000256" key="1">
    <source>
        <dbReference type="ARBA" id="ARBA00022448"/>
    </source>
</evidence>